<protein>
    <recommendedName>
        <fullName evidence="1">Glycine N-acyltransferase-like protein</fullName>
        <ecNumber evidence="1">2.3.1.-</ecNumber>
    </recommendedName>
</protein>
<reference evidence="3" key="2">
    <citation type="submission" date="2025-08" db="UniProtKB">
        <authorList>
            <consortium name="Ensembl"/>
        </authorList>
    </citation>
    <scope>IDENTIFICATION</scope>
</reference>
<dbReference type="EC" id="2.3.1.-" evidence="1"/>
<dbReference type="AlphaFoldDB" id="A0A8C3Z2F1"/>
<dbReference type="Pfam" id="PF06021">
    <property type="entry name" value="Gly_acyl_tr_N"/>
    <property type="match status" value="1"/>
</dbReference>
<keyword evidence="1" id="KW-0012">Acyltransferase</keyword>
<feature type="domain" description="N-acetyltransferase" evidence="2">
    <location>
        <begin position="149"/>
        <end position="279"/>
    </location>
</feature>
<name>A0A8C3Z2F1_9TELE</name>
<evidence type="ECO:0000259" key="2">
    <source>
        <dbReference type="PROSITE" id="PS51186"/>
    </source>
</evidence>
<gene>
    <name evidence="3" type="primary">si:ch73-106k19.2</name>
</gene>
<dbReference type="Pfam" id="PF08445">
    <property type="entry name" value="FR47"/>
    <property type="match status" value="1"/>
</dbReference>
<evidence type="ECO:0000256" key="1">
    <source>
        <dbReference type="RuleBase" id="RU368002"/>
    </source>
</evidence>
<dbReference type="Gene3D" id="3.40.630.30">
    <property type="match status" value="1"/>
</dbReference>
<evidence type="ECO:0000313" key="4">
    <source>
        <dbReference type="Proteomes" id="UP000694580"/>
    </source>
</evidence>
<evidence type="ECO:0000313" key="3">
    <source>
        <dbReference type="Ensembl" id="ENSDCDP00010002072.1"/>
    </source>
</evidence>
<reference evidence="3 4" key="1">
    <citation type="submission" date="2020-06" db="EMBL/GenBank/DDBJ databases">
        <authorList>
            <consortium name="Wellcome Sanger Institute Data Sharing"/>
        </authorList>
    </citation>
    <scope>NUCLEOTIDE SEQUENCE [LARGE SCALE GENOMIC DNA]</scope>
</reference>
<dbReference type="InterPro" id="IPR000182">
    <property type="entry name" value="GNAT_dom"/>
</dbReference>
<dbReference type="PANTHER" id="PTHR15298">
    <property type="entry name" value="L-COA N-ACYLTRANSFERASE-RELATED"/>
    <property type="match status" value="1"/>
</dbReference>
<dbReference type="PANTHER" id="PTHR15298:SF19">
    <property type="entry name" value="GLYCINE N-ACYLTRANSFERASE-LIKE PROTEIN"/>
    <property type="match status" value="1"/>
</dbReference>
<keyword evidence="4" id="KW-1185">Reference proteome</keyword>
<proteinExistence type="inferred from homology"/>
<dbReference type="CDD" id="cd04301">
    <property type="entry name" value="NAT_SF"/>
    <property type="match status" value="1"/>
</dbReference>
<dbReference type="GO" id="GO:0005739">
    <property type="term" value="C:mitochondrion"/>
    <property type="evidence" value="ECO:0007669"/>
    <property type="project" value="InterPro"/>
</dbReference>
<dbReference type="SUPFAM" id="SSF55729">
    <property type="entry name" value="Acyl-CoA N-acyltransferases (Nat)"/>
    <property type="match status" value="1"/>
</dbReference>
<dbReference type="InterPro" id="IPR016181">
    <property type="entry name" value="Acyl_CoA_acyltransferase"/>
</dbReference>
<organism evidence="3 4">
    <name type="scientific">Denticeps clupeoides</name>
    <name type="common">denticle herring</name>
    <dbReference type="NCBI Taxonomy" id="299321"/>
    <lineage>
        <taxon>Eukaryota</taxon>
        <taxon>Metazoa</taxon>
        <taxon>Chordata</taxon>
        <taxon>Craniata</taxon>
        <taxon>Vertebrata</taxon>
        <taxon>Euteleostomi</taxon>
        <taxon>Actinopterygii</taxon>
        <taxon>Neopterygii</taxon>
        <taxon>Teleostei</taxon>
        <taxon>Clupei</taxon>
        <taxon>Clupeiformes</taxon>
        <taxon>Denticipitoidei</taxon>
        <taxon>Denticipitidae</taxon>
        <taxon>Denticeps</taxon>
    </lineage>
</organism>
<dbReference type="GO" id="GO:0047961">
    <property type="term" value="F:glycine N-acyltransferase activity"/>
    <property type="evidence" value="ECO:0007669"/>
    <property type="project" value="InterPro"/>
</dbReference>
<sequence>MIVLGEDELQQAEKALAPLSPAAVKVYGCLFSINRGKALNLEVVADSWPDFSVLVCKPKVQGTADREGDFNIYSIFSRDQASLKKLLSSPGLLRWDAFTLLAGVDINHLDAVTDLAAQHGVPARTQCVMHVLMLNSHDQLRVYQSVPEDRIRPLQAEHAALVNSTWKYGGDHNSYNSVLGYISNHPSLCVMDEGGGGPLSWVLVYHHLALGLLYTLPQHRRKGYAKTLVSRMAGRLLELGYPVYCFVEEGNSASYGLFTSLGFTVKESFRAVWLEINEK</sequence>
<dbReference type="InterPro" id="IPR013653">
    <property type="entry name" value="GCN5-like_dom"/>
</dbReference>
<keyword evidence="1" id="KW-0808">Transferase</keyword>
<dbReference type="Ensembl" id="ENSDCDT00010002159.1">
    <property type="protein sequence ID" value="ENSDCDP00010002072.1"/>
    <property type="gene ID" value="ENSDCDG00010001040.1"/>
</dbReference>
<comment type="similarity">
    <text evidence="1">Belongs to the glycine N-acyltransferase family.</text>
</comment>
<accession>A0A8C3Z2F1</accession>
<dbReference type="InterPro" id="IPR015938">
    <property type="entry name" value="Glycine_N-acyltransferase_N"/>
</dbReference>
<dbReference type="GeneTree" id="ENSGT00950000183133"/>
<dbReference type="Proteomes" id="UP000694580">
    <property type="component" value="Chromosome 3"/>
</dbReference>
<dbReference type="PROSITE" id="PS51186">
    <property type="entry name" value="GNAT"/>
    <property type="match status" value="1"/>
</dbReference>
<dbReference type="InterPro" id="IPR010313">
    <property type="entry name" value="Glycine_N-acyltransferase"/>
</dbReference>
<reference evidence="3" key="3">
    <citation type="submission" date="2025-09" db="UniProtKB">
        <authorList>
            <consortium name="Ensembl"/>
        </authorList>
    </citation>
    <scope>IDENTIFICATION</scope>
</reference>